<reference evidence="7" key="1">
    <citation type="submission" date="2016-04" db="EMBL/GenBank/DDBJ databases">
        <authorList>
            <person name="Chen L."/>
            <person name="Zhuang W."/>
            <person name="Wang G."/>
        </authorList>
    </citation>
    <scope>NUCLEOTIDE SEQUENCE [LARGE SCALE GENOMIC DNA]</scope>
    <source>
        <strain evidence="7">208</strain>
    </source>
</reference>
<dbReference type="STRING" id="550983.A4R26_22755"/>
<dbReference type="NCBIfam" id="NF033679">
    <property type="entry name" value="DNRLRE_dom"/>
    <property type="match status" value="1"/>
</dbReference>
<protein>
    <recommendedName>
        <fullName evidence="5">Carbohydrate-binding module family 96 domain-containing protein</fullName>
    </recommendedName>
</protein>
<dbReference type="AlphaFoldDB" id="A0A1V9FKN9"/>
<evidence type="ECO:0000256" key="4">
    <source>
        <dbReference type="SAM" id="SignalP"/>
    </source>
</evidence>
<dbReference type="OrthoDB" id="642527at2"/>
<comment type="caution">
    <text evidence="6">The sequence shown here is derived from an EMBL/GenBank/DDBJ whole genome shotgun (WGS) entry which is preliminary data.</text>
</comment>
<evidence type="ECO:0000313" key="6">
    <source>
        <dbReference type="EMBL" id="OQP58786.1"/>
    </source>
</evidence>
<keyword evidence="3 4" id="KW-0732">Signal</keyword>
<feature type="signal peptide" evidence="4">
    <location>
        <begin position="1"/>
        <end position="23"/>
    </location>
</feature>
<comment type="subcellular location">
    <subcellularLocation>
        <location evidence="1">Secreted</location>
    </subcellularLocation>
</comment>
<dbReference type="GO" id="GO:0005576">
    <property type="term" value="C:extracellular region"/>
    <property type="evidence" value="ECO:0007669"/>
    <property type="project" value="UniProtKB-SubCell"/>
</dbReference>
<gene>
    <name evidence="6" type="ORF">A4R26_22755</name>
</gene>
<evidence type="ECO:0000256" key="1">
    <source>
        <dbReference type="ARBA" id="ARBA00004613"/>
    </source>
</evidence>
<keyword evidence="7" id="KW-1185">Reference proteome</keyword>
<sequence>MKKLNQTTLLCMLAMLISATGYSQVTQTEMTFQPDACRGIDTRVQTVNGSPAYANTNYGSTDQLVSAAWTFSGQVGYLRSLIDFADLQYIPQGTTVSYAYLSLYGVPSSSAISLGSYGANACYVQRITSPWAENTVTWNTQPSTTTTNQVTLPGSGSVQWNYHVIDLNITALLQDIINLPPAQRYGFCIRLQTESYYRSMLFASSDNADATRRPKLRIGLNYCSSATARTFTPQGDVPASDIPDVAGKVQNANSPLVRTSLQSGTMKVDYELNNEGKTVLQIVTVNGAILQTINVDGSKGKHTTTIPLDSEVLKNRMAILVVKQGNGVTSHPFIISQ</sequence>
<evidence type="ECO:0000259" key="5">
    <source>
        <dbReference type="Pfam" id="PF24517"/>
    </source>
</evidence>
<proteinExistence type="predicted"/>
<dbReference type="Proteomes" id="UP000192276">
    <property type="component" value="Unassembled WGS sequence"/>
</dbReference>
<feature type="domain" description="Carbohydrate-binding module family 96" evidence="5">
    <location>
        <begin position="52"/>
        <end position="218"/>
    </location>
</feature>
<feature type="chain" id="PRO_5012258083" description="Carbohydrate-binding module family 96 domain-containing protein" evidence="4">
    <location>
        <begin position="24"/>
        <end position="337"/>
    </location>
</feature>
<evidence type="ECO:0000313" key="7">
    <source>
        <dbReference type="Proteomes" id="UP000192276"/>
    </source>
</evidence>
<dbReference type="Pfam" id="PF24517">
    <property type="entry name" value="CBM96"/>
    <property type="match status" value="1"/>
</dbReference>
<evidence type="ECO:0000256" key="3">
    <source>
        <dbReference type="ARBA" id="ARBA00022729"/>
    </source>
</evidence>
<name>A0A1V9FKN9_9BACT</name>
<dbReference type="RefSeq" id="WP_081165189.1">
    <property type="nucleotide sequence ID" value="NZ_LWBP01000187.1"/>
</dbReference>
<organism evidence="6 7">
    <name type="scientific">Niastella populi</name>
    <dbReference type="NCBI Taxonomy" id="550983"/>
    <lineage>
        <taxon>Bacteria</taxon>
        <taxon>Pseudomonadati</taxon>
        <taxon>Bacteroidota</taxon>
        <taxon>Chitinophagia</taxon>
        <taxon>Chitinophagales</taxon>
        <taxon>Chitinophagaceae</taxon>
        <taxon>Niastella</taxon>
    </lineage>
</organism>
<accession>A0A1V9FKN9</accession>
<dbReference type="InterPro" id="IPR055372">
    <property type="entry name" value="CBM96"/>
</dbReference>
<keyword evidence="2" id="KW-0964">Secreted</keyword>
<evidence type="ECO:0000256" key="2">
    <source>
        <dbReference type="ARBA" id="ARBA00022525"/>
    </source>
</evidence>
<dbReference type="EMBL" id="LWBP01000187">
    <property type="protein sequence ID" value="OQP58786.1"/>
    <property type="molecule type" value="Genomic_DNA"/>
</dbReference>